<keyword evidence="1" id="KW-0812">Transmembrane</keyword>
<feature type="transmembrane region" description="Helical" evidence="1">
    <location>
        <begin position="817"/>
        <end position="836"/>
    </location>
</feature>
<dbReference type="InterPro" id="IPR024618">
    <property type="entry name" value="DUF3857"/>
</dbReference>
<dbReference type="Gene3D" id="2.60.120.1130">
    <property type="match status" value="1"/>
</dbReference>
<feature type="domain" description="DUF3857" evidence="2">
    <location>
        <begin position="75"/>
        <end position="231"/>
    </location>
</feature>
<dbReference type="Pfam" id="PF12969">
    <property type="entry name" value="DUF3857"/>
    <property type="match status" value="1"/>
</dbReference>
<feature type="transmembrane region" description="Helical" evidence="1">
    <location>
        <begin position="780"/>
        <end position="797"/>
    </location>
</feature>
<feature type="transmembrane region" description="Helical" evidence="1">
    <location>
        <begin position="663"/>
        <end position="686"/>
    </location>
</feature>
<dbReference type="Pfam" id="PF10754">
    <property type="entry name" value="DUF2569"/>
    <property type="match status" value="1"/>
</dbReference>
<keyword evidence="4" id="KW-1185">Reference proteome</keyword>
<dbReference type="Gene3D" id="2.60.40.3140">
    <property type="match status" value="1"/>
</dbReference>
<gene>
    <name evidence="3" type="ORF">CLV51_101556</name>
</gene>
<evidence type="ECO:0000259" key="2">
    <source>
        <dbReference type="Pfam" id="PF12969"/>
    </source>
</evidence>
<dbReference type="RefSeq" id="WP_106526473.1">
    <property type="nucleotide sequence ID" value="NZ_PYAW01000001.1"/>
</dbReference>
<dbReference type="InterPro" id="IPR019690">
    <property type="entry name" value="DUF2569"/>
</dbReference>
<sequence length="853" mass="97792">MLPDRTSVSKLIWLLLLVMAPVTLRAQQKKVNTSPTPAWLVPYLPDLTKKPNVKNISDGYYILLSEEQRQVELKSTYHHFIRKILSEAGIQNGSEVSVDYDPQYEKLVFHKIIIHRDGKEINRLAGAKFKLLQQEQDLSRFIYSGTYTAFLILEDVRKGDQIEYAYSITGDNPIFEGKLDSKVYFVAYEPIVNYYRNIIVSPARHLNFKSFNNAVLPPPKAWNGLTVYEWNSIELRESDNINYTPSWYNSFTRLQISEYNTWKDVAAWGMRVNATTAPGPELQRKIAALKKSANGDKAVYLQQALRFVQDDIRYMGIEMGEYSHRPNTPDKVLAQRFGDCKDKALLLCTLLHANDINASMAYVNTDLKGTISNMLPSPNAFTHAIVCTRFNNKTYWLDATMSYQRGQLQDFCEPDYQQALVVTDTTTQLTPIVQTTRGLITARESFTLPDDEGKDGSLEVTTSYHRDDADGQRAELAATSMKDKEKSYLSYYKKLYGEVTIKDAISIQDSIAANILRVNESYVIHHLWKKDSSTHKLQFTANAQSFYDLLSYVTDEQRKVPVTLRYPYDLDYKIIINTPIEWSLDQTPLRIKNEYYQFDYTAEKDGHFITLSYQFKTFSDHIPVKYIPQYVKELKKMIEVTSLDLTWKPDFTPVSHPEFKGNWLAIILALLAAAIFAHLAVLYYNYSVLPVKHPLEPLPIAGGLVLLAIGLTFSPMGDVVRLFKMEVFNYQVWTTISARKDLGNITVVQLFLISEVLIHVFLLAYSVLLAVLFFNKRDTFPFALATYYFICTVFIYADNSLNTYYFKPSTPESIISLNSVLSPLLRMAIWVPYLLTSERAKATFIMPHPTLQG</sequence>
<evidence type="ECO:0000256" key="1">
    <source>
        <dbReference type="SAM" id="Phobius"/>
    </source>
</evidence>
<dbReference type="InterPro" id="IPR038765">
    <property type="entry name" value="Papain-like_cys_pep_sf"/>
</dbReference>
<organism evidence="3 4">
    <name type="scientific">Chitinophaga niastensis</name>
    <dbReference type="NCBI Taxonomy" id="536980"/>
    <lineage>
        <taxon>Bacteria</taxon>
        <taxon>Pseudomonadati</taxon>
        <taxon>Bacteroidota</taxon>
        <taxon>Chitinophagia</taxon>
        <taxon>Chitinophagales</taxon>
        <taxon>Chitinophagaceae</taxon>
        <taxon>Chitinophaga</taxon>
    </lineage>
</organism>
<evidence type="ECO:0000313" key="3">
    <source>
        <dbReference type="EMBL" id="PSL49226.1"/>
    </source>
</evidence>
<dbReference type="Gene3D" id="3.10.620.30">
    <property type="match status" value="1"/>
</dbReference>
<evidence type="ECO:0000313" key="4">
    <source>
        <dbReference type="Proteomes" id="UP000240971"/>
    </source>
</evidence>
<dbReference type="Proteomes" id="UP000240971">
    <property type="component" value="Unassembled WGS sequence"/>
</dbReference>
<dbReference type="AlphaFoldDB" id="A0A2P8HSM1"/>
<dbReference type="EMBL" id="PYAW01000001">
    <property type="protein sequence ID" value="PSL49226.1"/>
    <property type="molecule type" value="Genomic_DNA"/>
</dbReference>
<keyword evidence="1" id="KW-0472">Membrane</keyword>
<dbReference type="SUPFAM" id="SSF54001">
    <property type="entry name" value="Cysteine proteinases"/>
    <property type="match status" value="1"/>
</dbReference>
<proteinExistence type="predicted"/>
<dbReference type="OrthoDB" id="98874at2"/>
<keyword evidence="1" id="KW-1133">Transmembrane helix</keyword>
<feature type="transmembrane region" description="Helical" evidence="1">
    <location>
        <begin position="750"/>
        <end position="773"/>
    </location>
</feature>
<reference evidence="3 4" key="1">
    <citation type="submission" date="2018-03" db="EMBL/GenBank/DDBJ databases">
        <title>Genomic Encyclopedia of Archaeal and Bacterial Type Strains, Phase II (KMG-II): from individual species to whole genera.</title>
        <authorList>
            <person name="Goeker M."/>
        </authorList>
    </citation>
    <scope>NUCLEOTIDE SEQUENCE [LARGE SCALE GENOMIC DNA]</scope>
    <source>
        <strain evidence="3 4">DSM 24859</strain>
    </source>
</reference>
<name>A0A2P8HSM1_CHINA</name>
<protein>
    <submittedName>
        <fullName evidence="3">Uncharacterized protein DUF2569</fullName>
    </submittedName>
</protein>
<comment type="caution">
    <text evidence="3">The sequence shown here is derived from an EMBL/GenBank/DDBJ whole genome shotgun (WGS) entry which is preliminary data.</text>
</comment>
<accession>A0A2P8HSM1</accession>
<feature type="transmembrane region" description="Helical" evidence="1">
    <location>
        <begin position="698"/>
        <end position="716"/>
    </location>
</feature>